<evidence type="ECO:0000256" key="4">
    <source>
        <dbReference type="RuleBase" id="RU004262"/>
    </source>
</evidence>
<name>A0A653CBD3_CALMS</name>
<dbReference type="CDD" id="cd00707">
    <property type="entry name" value="Pancreat_lipase_like"/>
    <property type="match status" value="1"/>
</dbReference>
<dbReference type="GO" id="GO:0016042">
    <property type="term" value="P:lipid catabolic process"/>
    <property type="evidence" value="ECO:0007669"/>
    <property type="project" value="TreeGrafter"/>
</dbReference>
<accession>A0A653CBD3</accession>
<dbReference type="PANTHER" id="PTHR11610:SF190">
    <property type="entry name" value="VITELLOGENIN-3-LIKE PROTEIN"/>
    <property type="match status" value="1"/>
</dbReference>
<dbReference type="GO" id="GO:0005615">
    <property type="term" value="C:extracellular space"/>
    <property type="evidence" value="ECO:0007669"/>
    <property type="project" value="TreeGrafter"/>
</dbReference>
<dbReference type="PRINTS" id="PR00821">
    <property type="entry name" value="TAGLIPASE"/>
</dbReference>
<dbReference type="Gene3D" id="3.40.50.1820">
    <property type="entry name" value="alpha/beta hydrolase"/>
    <property type="match status" value="1"/>
</dbReference>
<evidence type="ECO:0000256" key="3">
    <source>
        <dbReference type="ARBA" id="ARBA00022525"/>
    </source>
</evidence>
<gene>
    <name evidence="6" type="ORF">CALMAC_LOCUS7749</name>
</gene>
<dbReference type="Pfam" id="PF00151">
    <property type="entry name" value="Lipase"/>
    <property type="match status" value="1"/>
</dbReference>
<dbReference type="InterPro" id="IPR000734">
    <property type="entry name" value="TAG_lipase"/>
</dbReference>
<sequence>MQRFVGYCALIGVVIGYPSAKTSVNSNDYPLPYILIEKAPGVYVKEDLTAPLKNIAVEDDDIKVYIYTQKNIDDEIEIEIANASVVNTPFDARKPTCFVVHGWNNDHSSRLNYLLKTAILESNDINVFIVDWSKYADRNYLTAHAAVPGVAKIIAKLAKMLEEAKHLTLDRTSIIGHSLGAHVAGLVGAALDGQLDHIIGLDPAWPLFPIDDKDSRLDFGDAKYVQIIHTCAGRLGFPVSIGHSDYYPNGGLAQEGCGVTDITGSCSHGRSYLYLGESLKGSRFTATKCSNYAAFKSGECKNEPKSWMGGFDIDKRAVGDYFLDTNGSPPYAKN</sequence>
<dbReference type="AlphaFoldDB" id="A0A653CBD3"/>
<comment type="subcellular location">
    <subcellularLocation>
        <location evidence="1">Secreted</location>
    </subcellularLocation>
</comment>
<evidence type="ECO:0000313" key="6">
    <source>
        <dbReference type="EMBL" id="VEN45225.1"/>
    </source>
</evidence>
<reference evidence="6 7" key="1">
    <citation type="submission" date="2019-01" db="EMBL/GenBank/DDBJ databases">
        <authorList>
            <person name="Sayadi A."/>
        </authorList>
    </citation>
    <scope>NUCLEOTIDE SEQUENCE [LARGE SCALE GENOMIC DNA]</scope>
</reference>
<dbReference type="InterPro" id="IPR033906">
    <property type="entry name" value="Lipase_N"/>
</dbReference>
<keyword evidence="3" id="KW-0964">Secreted</keyword>
<keyword evidence="7" id="KW-1185">Reference proteome</keyword>
<feature type="domain" description="Lipase" evidence="5">
    <location>
        <begin position="54"/>
        <end position="331"/>
    </location>
</feature>
<evidence type="ECO:0000256" key="1">
    <source>
        <dbReference type="ARBA" id="ARBA00004613"/>
    </source>
</evidence>
<proteinExistence type="inferred from homology"/>
<organism evidence="6 7">
    <name type="scientific">Callosobruchus maculatus</name>
    <name type="common">Southern cowpea weevil</name>
    <name type="synonym">Pulse bruchid</name>
    <dbReference type="NCBI Taxonomy" id="64391"/>
    <lineage>
        <taxon>Eukaryota</taxon>
        <taxon>Metazoa</taxon>
        <taxon>Ecdysozoa</taxon>
        <taxon>Arthropoda</taxon>
        <taxon>Hexapoda</taxon>
        <taxon>Insecta</taxon>
        <taxon>Pterygota</taxon>
        <taxon>Neoptera</taxon>
        <taxon>Endopterygota</taxon>
        <taxon>Coleoptera</taxon>
        <taxon>Polyphaga</taxon>
        <taxon>Cucujiformia</taxon>
        <taxon>Chrysomeloidea</taxon>
        <taxon>Chrysomelidae</taxon>
        <taxon>Bruchinae</taxon>
        <taxon>Bruchini</taxon>
        <taxon>Callosobruchus</taxon>
    </lineage>
</organism>
<protein>
    <recommendedName>
        <fullName evidence="5">Lipase domain-containing protein</fullName>
    </recommendedName>
</protein>
<dbReference type="Proteomes" id="UP000410492">
    <property type="component" value="Unassembled WGS sequence"/>
</dbReference>
<evidence type="ECO:0000259" key="5">
    <source>
        <dbReference type="Pfam" id="PF00151"/>
    </source>
</evidence>
<dbReference type="GO" id="GO:0016298">
    <property type="term" value="F:lipase activity"/>
    <property type="evidence" value="ECO:0007669"/>
    <property type="project" value="InterPro"/>
</dbReference>
<dbReference type="OrthoDB" id="199913at2759"/>
<evidence type="ECO:0000256" key="2">
    <source>
        <dbReference type="ARBA" id="ARBA00010701"/>
    </source>
</evidence>
<dbReference type="InterPro" id="IPR013818">
    <property type="entry name" value="Lipase"/>
</dbReference>
<evidence type="ECO:0000313" key="7">
    <source>
        <dbReference type="Proteomes" id="UP000410492"/>
    </source>
</evidence>
<comment type="similarity">
    <text evidence="2 4">Belongs to the AB hydrolase superfamily. Lipase family.</text>
</comment>
<dbReference type="EMBL" id="CAACVG010007401">
    <property type="protein sequence ID" value="VEN45225.1"/>
    <property type="molecule type" value="Genomic_DNA"/>
</dbReference>
<dbReference type="InterPro" id="IPR029058">
    <property type="entry name" value="AB_hydrolase_fold"/>
</dbReference>
<dbReference type="SUPFAM" id="SSF53474">
    <property type="entry name" value="alpha/beta-Hydrolases"/>
    <property type="match status" value="1"/>
</dbReference>
<dbReference type="PANTHER" id="PTHR11610">
    <property type="entry name" value="LIPASE"/>
    <property type="match status" value="1"/>
</dbReference>